<evidence type="ECO:0000256" key="3">
    <source>
        <dbReference type="ARBA" id="ARBA00022490"/>
    </source>
</evidence>
<evidence type="ECO:0000256" key="2">
    <source>
        <dbReference type="ARBA" id="ARBA00004496"/>
    </source>
</evidence>
<dbReference type="InParanoid" id="Q22Z94"/>
<dbReference type="KEGG" id="tet:TTHERM_00112770"/>
<dbReference type="OMA" id="WAFITGN"/>
<dbReference type="eggNOG" id="KOG0130">
    <property type="taxonomic scope" value="Eukaryota"/>
</dbReference>
<keyword evidence="5" id="KW-0539">Nucleus</keyword>
<evidence type="ECO:0000256" key="5">
    <source>
        <dbReference type="ARBA" id="ARBA00023242"/>
    </source>
</evidence>
<keyword evidence="3" id="KW-0963">Cytoplasm</keyword>
<dbReference type="EMBL" id="GG662798">
    <property type="protein sequence ID" value="EAR90427.1"/>
    <property type="molecule type" value="Genomic_DNA"/>
</dbReference>
<evidence type="ECO:0000313" key="8">
    <source>
        <dbReference type="EMBL" id="EAR90427.1"/>
    </source>
</evidence>
<dbReference type="STRING" id="312017.Q22Z94"/>
<dbReference type="FunCoup" id="Q22Z94">
    <property type="interactions" value="515"/>
</dbReference>
<keyword evidence="9" id="KW-1185">Reference proteome</keyword>
<dbReference type="GO" id="GO:0005737">
    <property type="term" value="C:cytoplasm"/>
    <property type="evidence" value="ECO:0007669"/>
    <property type="project" value="UniProtKB-SubCell"/>
</dbReference>
<dbReference type="CDD" id="cd12324">
    <property type="entry name" value="RRM_RBM8"/>
    <property type="match status" value="1"/>
</dbReference>
<dbReference type="PANTHER" id="PTHR45894">
    <property type="entry name" value="RNA-BINDING PROTEIN 8A"/>
    <property type="match status" value="1"/>
</dbReference>
<evidence type="ECO:0000256" key="4">
    <source>
        <dbReference type="ARBA" id="ARBA00022884"/>
    </source>
</evidence>
<dbReference type="SMART" id="SM00360">
    <property type="entry name" value="RRM"/>
    <property type="match status" value="1"/>
</dbReference>
<dbReference type="RefSeq" id="XP_001010672.1">
    <property type="nucleotide sequence ID" value="XM_001010672.3"/>
</dbReference>
<comment type="subcellular location">
    <subcellularLocation>
        <location evidence="2">Cytoplasm</location>
    </subcellularLocation>
    <subcellularLocation>
        <location evidence="1">Nucleus</location>
    </subcellularLocation>
</comment>
<dbReference type="Pfam" id="PF00076">
    <property type="entry name" value="RRM_1"/>
    <property type="match status" value="1"/>
</dbReference>
<evidence type="ECO:0000259" key="7">
    <source>
        <dbReference type="PROSITE" id="PS50102"/>
    </source>
</evidence>
<accession>Q22Z94</accession>
<dbReference type="PROSITE" id="PS50102">
    <property type="entry name" value="RRM"/>
    <property type="match status" value="1"/>
</dbReference>
<dbReference type="Gene3D" id="3.30.70.330">
    <property type="match status" value="1"/>
</dbReference>
<evidence type="ECO:0000256" key="1">
    <source>
        <dbReference type="ARBA" id="ARBA00004123"/>
    </source>
</evidence>
<dbReference type="GO" id="GO:0005634">
    <property type="term" value="C:nucleus"/>
    <property type="evidence" value="ECO:0007669"/>
    <property type="project" value="UniProtKB-SubCell"/>
</dbReference>
<dbReference type="InterPro" id="IPR033744">
    <property type="entry name" value="RRM_RBM8"/>
</dbReference>
<dbReference type="InterPro" id="IPR035979">
    <property type="entry name" value="RBD_domain_sf"/>
</dbReference>
<gene>
    <name evidence="8" type="ORF">TTHERM_00112770</name>
</gene>
<feature type="domain" description="RRM" evidence="7">
    <location>
        <begin position="37"/>
        <end position="115"/>
    </location>
</feature>
<dbReference type="HOGENOM" id="CLU_012062_18_3_1"/>
<dbReference type="InterPro" id="IPR012677">
    <property type="entry name" value="Nucleotide-bd_a/b_plait_sf"/>
</dbReference>
<dbReference type="InterPro" id="IPR008111">
    <property type="entry name" value="RNA-bd_8"/>
</dbReference>
<dbReference type="InterPro" id="IPR000504">
    <property type="entry name" value="RRM_dom"/>
</dbReference>
<dbReference type="SUPFAM" id="SSF54928">
    <property type="entry name" value="RNA-binding domain, RBD"/>
    <property type="match status" value="1"/>
</dbReference>
<dbReference type="OrthoDB" id="15688at2759"/>
<dbReference type="GeneID" id="7843539"/>
<organism evidence="8 9">
    <name type="scientific">Tetrahymena thermophila (strain SB210)</name>
    <dbReference type="NCBI Taxonomy" id="312017"/>
    <lineage>
        <taxon>Eukaryota</taxon>
        <taxon>Sar</taxon>
        <taxon>Alveolata</taxon>
        <taxon>Ciliophora</taxon>
        <taxon>Intramacronucleata</taxon>
        <taxon>Oligohymenophorea</taxon>
        <taxon>Hymenostomatida</taxon>
        <taxon>Tetrahymenina</taxon>
        <taxon>Tetrahymenidae</taxon>
        <taxon>Tetrahymena</taxon>
    </lineage>
</organism>
<sequence length="124" mass="13944">MSKNLSNMAERYQGESGVFTSLDNNDGDGPLKSVDGWLLFVTGLHEETTDDQIYDAFGEFGEIKNCHLNLDRRSGYVKGYALVQYENLQHAQDAIKGLNGTTILDRQITVDWAFKRPVKNSGRK</sequence>
<name>Q22Z94_TETTS</name>
<dbReference type="GO" id="GO:0003729">
    <property type="term" value="F:mRNA binding"/>
    <property type="evidence" value="ECO:0007669"/>
    <property type="project" value="InterPro"/>
</dbReference>
<dbReference type="PRINTS" id="PR01738">
    <property type="entry name" value="RNABINDINGM8"/>
</dbReference>
<dbReference type="GO" id="GO:0006396">
    <property type="term" value="P:RNA processing"/>
    <property type="evidence" value="ECO:0007669"/>
    <property type="project" value="InterPro"/>
</dbReference>
<evidence type="ECO:0000256" key="6">
    <source>
        <dbReference type="PROSITE-ProRule" id="PRU00176"/>
    </source>
</evidence>
<keyword evidence="4 6" id="KW-0694">RNA-binding</keyword>
<protein>
    <submittedName>
        <fullName evidence="8">RNA recognition motif protein</fullName>
    </submittedName>
</protein>
<proteinExistence type="predicted"/>
<dbReference type="AlphaFoldDB" id="Q22Z94"/>
<dbReference type="Proteomes" id="UP000009168">
    <property type="component" value="Unassembled WGS sequence"/>
</dbReference>
<reference evidence="9" key="1">
    <citation type="journal article" date="2006" name="PLoS Biol.">
        <title>Macronuclear genome sequence of the ciliate Tetrahymena thermophila, a model eukaryote.</title>
        <authorList>
            <person name="Eisen J.A."/>
            <person name="Coyne R.S."/>
            <person name="Wu M."/>
            <person name="Wu D."/>
            <person name="Thiagarajan M."/>
            <person name="Wortman J.R."/>
            <person name="Badger J.H."/>
            <person name="Ren Q."/>
            <person name="Amedeo P."/>
            <person name="Jones K.M."/>
            <person name="Tallon L.J."/>
            <person name="Delcher A.L."/>
            <person name="Salzberg S.L."/>
            <person name="Silva J.C."/>
            <person name="Haas B.J."/>
            <person name="Majoros W.H."/>
            <person name="Farzad M."/>
            <person name="Carlton J.M."/>
            <person name="Smith R.K. Jr."/>
            <person name="Garg J."/>
            <person name="Pearlman R.E."/>
            <person name="Karrer K.M."/>
            <person name="Sun L."/>
            <person name="Manning G."/>
            <person name="Elde N.C."/>
            <person name="Turkewitz A.P."/>
            <person name="Asai D.J."/>
            <person name="Wilkes D.E."/>
            <person name="Wang Y."/>
            <person name="Cai H."/>
            <person name="Collins K."/>
            <person name="Stewart B.A."/>
            <person name="Lee S.R."/>
            <person name="Wilamowska K."/>
            <person name="Weinberg Z."/>
            <person name="Ruzzo W.L."/>
            <person name="Wloga D."/>
            <person name="Gaertig J."/>
            <person name="Frankel J."/>
            <person name="Tsao C.-C."/>
            <person name="Gorovsky M.A."/>
            <person name="Keeling P.J."/>
            <person name="Waller R.F."/>
            <person name="Patron N.J."/>
            <person name="Cherry J.M."/>
            <person name="Stover N.A."/>
            <person name="Krieger C.J."/>
            <person name="del Toro C."/>
            <person name="Ryder H.F."/>
            <person name="Williamson S.C."/>
            <person name="Barbeau R.A."/>
            <person name="Hamilton E.P."/>
            <person name="Orias E."/>
        </authorList>
    </citation>
    <scope>NUCLEOTIDE SEQUENCE [LARGE SCALE GENOMIC DNA]</scope>
    <source>
        <strain evidence="9">SB210</strain>
    </source>
</reference>
<evidence type="ECO:0000313" key="9">
    <source>
        <dbReference type="Proteomes" id="UP000009168"/>
    </source>
</evidence>